<dbReference type="InterPro" id="IPR025682">
    <property type="entry name" value="CpXC_dom"/>
</dbReference>
<comment type="caution">
    <text evidence="2">The sequence shown here is derived from an EMBL/GenBank/DDBJ whole genome shotgun (WGS) entry which is preliminary data.</text>
</comment>
<dbReference type="Proteomes" id="UP000029579">
    <property type="component" value="Unassembled WGS sequence"/>
</dbReference>
<evidence type="ECO:0000259" key="1">
    <source>
        <dbReference type="Pfam" id="PF14353"/>
    </source>
</evidence>
<sequence length="212" mass="24924">MEKREKVFEITCPKCSNKFEKSLPTAIFSLGEQRDEIFQGKFADITCPSCANEFILNYRFAYTDEINLFMIVNDPAFVDKKARLAFSTGLGLIGAERKDELIKHNLRITYDYQALKEKIYIFEAGLDDRVIELMKYFIINSEDFAYKLNQIKDFIFTENKDFYLETVLNVGLKLDFSDILYETILTNYGEFIKKDRSFLVDRTWAENFLKTN</sequence>
<dbReference type="eggNOG" id="COG0637">
    <property type="taxonomic scope" value="Bacteria"/>
</dbReference>
<dbReference type="RefSeq" id="WP_037328025.1">
    <property type="nucleotide sequence ID" value="NZ_JRMW01000037.1"/>
</dbReference>
<name>A0A095X0N4_9FIRM</name>
<organism evidence="2 3">
    <name type="scientific">Anaerococcus lactolyticus S7-1-13</name>
    <dbReference type="NCBI Taxonomy" id="1284686"/>
    <lineage>
        <taxon>Bacteria</taxon>
        <taxon>Bacillati</taxon>
        <taxon>Bacillota</taxon>
        <taxon>Tissierellia</taxon>
        <taxon>Tissierellales</taxon>
        <taxon>Peptoniphilaceae</taxon>
        <taxon>Anaerococcus</taxon>
    </lineage>
</organism>
<reference evidence="2 3" key="1">
    <citation type="submission" date="2014-07" db="EMBL/GenBank/DDBJ databases">
        <authorList>
            <person name="McCorrison J."/>
            <person name="Sanka R."/>
            <person name="Torralba M."/>
            <person name="Gillis M."/>
            <person name="Haft D.H."/>
            <person name="Methe B."/>
            <person name="Sutton G."/>
            <person name="Nelson K.E."/>
        </authorList>
    </citation>
    <scope>NUCLEOTIDE SEQUENCE [LARGE SCALE GENOMIC DNA]</scope>
    <source>
        <strain evidence="2 3">S7-1-13</strain>
    </source>
</reference>
<evidence type="ECO:0000313" key="3">
    <source>
        <dbReference type="Proteomes" id="UP000029579"/>
    </source>
</evidence>
<dbReference type="AlphaFoldDB" id="A0A095X0N4"/>
<feature type="domain" description="CpXC" evidence="1">
    <location>
        <begin position="10"/>
        <end position="135"/>
    </location>
</feature>
<dbReference type="OrthoDB" id="9784124at2"/>
<protein>
    <recommendedName>
        <fullName evidence="1">CpXC domain-containing protein</fullName>
    </recommendedName>
</protein>
<dbReference type="EMBL" id="JRMW01000037">
    <property type="protein sequence ID" value="KGF03635.1"/>
    <property type="molecule type" value="Genomic_DNA"/>
</dbReference>
<evidence type="ECO:0000313" key="2">
    <source>
        <dbReference type="EMBL" id="KGF03635.1"/>
    </source>
</evidence>
<gene>
    <name evidence="2" type="ORF">HMPREF1630_06180</name>
</gene>
<dbReference type="Pfam" id="PF14353">
    <property type="entry name" value="CpXC"/>
    <property type="match status" value="1"/>
</dbReference>
<accession>A0A095X0N4</accession>
<proteinExistence type="predicted"/>